<gene>
    <name evidence="1" type="ORF">DFQ59_10288</name>
</gene>
<dbReference type="PANTHER" id="PTHR43832">
    <property type="match status" value="1"/>
</dbReference>
<dbReference type="Gene3D" id="3.40.50.150">
    <property type="entry name" value="Vaccinia Virus protein VP39"/>
    <property type="match status" value="1"/>
</dbReference>
<evidence type="ECO:0000313" key="2">
    <source>
        <dbReference type="Proteomes" id="UP000252707"/>
    </source>
</evidence>
<proteinExistence type="predicted"/>
<dbReference type="Proteomes" id="UP000252707">
    <property type="component" value="Unassembled WGS sequence"/>
</dbReference>
<organism evidence="1 2">
    <name type="scientific">Thioalbus denitrificans</name>
    <dbReference type="NCBI Taxonomy" id="547122"/>
    <lineage>
        <taxon>Bacteria</taxon>
        <taxon>Pseudomonadati</taxon>
        <taxon>Pseudomonadota</taxon>
        <taxon>Gammaproteobacteria</taxon>
        <taxon>Chromatiales</taxon>
        <taxon>Ectothiorhodospiraceae</taxon>
        <taxon>Thioalbus</taxon>
    </lineage>
</organism>
<dbReference type="RefSeq" id="WP_114278593.1">
    <property type="nucleotide sequence ID" value="NZ_QPJY01000002.1"/>
</dbReference>
<name>A0A369CDV1_9GAMM</name>
<reference evidence="1 2" key="1">
    <citation type="submission" date="2018-07" db="EMBL/GenBank/DDBJ databases">
        <title>Genomic Encyclopedia of Type Strains, Phase IV (KMG-IV): sequencing the most valuable type-strain genomes for metagenomic binning, comparative biology and taxonomic classification.</title>
        <authorList>
            <person name="Goeker M."/>
        </authorList>
    </citation>
    <scope>NUCLEOTIDE SEQUENCE [LARGE SCALE GENOMIC DNA]</scope>
    <source>
        <strain evidence="1 2">DSM 26407</strain>
    </source>
</reference>
<dbReference type="CDD" id="cd02440">
    <property type="entry name" value="AdoMet_MTases"/>
    <property type="match status" value="1"/>
</dbReference>
<dbReference type="FunFam" id="3.40.50.150:FF:000554">
    <property type="entry name" value="Cation-transporting ATPase"/>
    <property type="match status" value="1"/>
</dbReference>
<dbReference type="Pfam" id="PF02353">
    <property type="entry name" value="CMAS"/>
    <property type="match status" value="1"/>
</dbReference>
<dbReference type="AlphaFoldDB" id="A0A369CDV1"/>
<dbReference type="EMBL" id="QPJY01000002">
    <property type="protein sequence ID" value="RCX31741.1"/>
    <property type="molecule type" value="Genomic_DNA"/>
</dbReference>
<dbReference type="InterPro" id="IPR029063">
    <property type="entry name" value="SAM-dependent_MTases_sf"/>
</dbReference>
<keyword evidence="2" id="KW-1185">Reference proteome</keyword>
<protein>
    <submittedName>
        <fullName evidence="1">Cyclopropane-fatty-acyl-phospholipid synthase</fullName>
    </submittedName>
</protein>
<dbReference type="PANTHER" id="PTHR43832:SF1">
    <property type="entry name" value="S-ADENOSYL-L-METHIONINE-DEPENDENT METHYLTRANSFERASES SUPERFAMILY PROTEIN"/>
    <property type="match status" value="1"/>
</dbReference>
<dbReference type="OrthoDB" id="9782855at2"/>
<accession>A0A369CDV1</accession>
<evidence type="ECO:0000313" key="1">
    <source>
        <dbReference type="EMBL" id="RCX31741.1"/>
    </source>
</evidence>
<dbReference type="SUPFAM" id="SSF53335">
    <property type="entry name" value="S-adenosyl-L-methionine-dependent methyltransferases"/>
    <property type="match status" value="1"/>
</dbReference>
<comment type="caution">
    <text evidence="1">The sequence shown here is derived from an EMBL/GenBank/DDBJ whole genome shotgun (WGS) entry which is preliminary data.</text>
</comment>
<sequence>MNAVTARTIGWVEQGLVPDSVIRHGIRRLLGQRLGSLPLADAEGLAELKREFVAAMDRAEIAPLPHKANEQHYELPAEFFATVLGPRRKYSGCWWPEGVETLEMAEDAALAATCERAGLADGQSILELGCGWGSLSLWMAEHYPASRVTAVSNAHSQRAFILAEARRRGLENLEVITADMNDFTTARRFDRVVSVEMFEHMRNYRCLFGRINGWLRPGGRFFLHIFCHRSAPYVFEARDAGDWMSRHFFSGGTMPSDDLPLWFQDRLRLRAHWRWDGRHYERTLNAWLRRMDAGRATLWPLFTRTYGADAEIWWMRWRIFFMACAELFGYNDGQEWWVGHYLFERQRDDPAAAETD</sequence>